<dbReference type="RefSeq" id="XP_007870847.1">
    <property type="nucleotide sequence ID" value="XM_007872656.1"/>
</dbReference>
<dbReference type="SUPFAM" id="SSF53335">
    <property type="entry name" value="S-adenosyl-L-methionine-dependent methyltransferases"/>
    <property type="match status" value="1"/>
</dbReference>
<evidence type="ECO:0000259" key="3">
    <source>
        <dbReference type="Pfam" id="PF13649"/>
    </source>
</evidence>
<gene>
    <name evidence="4" type="ORF">GLOTRDRAFT_66667</name>
</gene>
<dbReference type="AlphaFoldDB" id="S7PTD7"/>
<dbReference type="STRING" id="670483.S7PTD7"/>
<dbReference type="Gene3D" id="3.40.50.150">
    <property type="entry name" value="Vaccinia Virus protein VP39"/>
    <property type="match status" value="1"/>
</dbReference>
<evidence type="ECO:0000313" key="4">
    <source>
        <dbReference type="EMBL" id="EPQ50567.1"/>
    </source>
</evidence>
<keyword evidence="1 4" id="KW-0808">Transferase</keyword>
<name>S7PTD7_GLOTA</name>
<dbReference type="InterPro" id="IPR029063">
    <property type="entry name" value="SAM-dependent_MTases_sf"/>
</dbReference>
<dbReference type="OrthoDB" id="3647at2759"/>
<keyword evidence="5" id="KW-1185">Reference proteome</keyword>
<dbReference type="HOGENOM" id="CLU_037990_1_1_1"/>
<protein>
    <submittedName>
        <fullName evidence="4">S-adenosyl-L-methionine-dependent methyltransferase</fullName>
    </submittedName>
</protein>
<dbReference type="GeneID" id="19307741"/>
<feature type="domain" description="Methyltransferase" evidence="3">
    <location>
        <begin position="65"/>
        <end position="162"/>
    </location>
</feature>
<dbReference type="EMBL" id="KB469314">
    <property type="protein sequence ID" value="EPQ50567.1"/>
    <property type="molecule type" value="Genomic_DNA"/>
</dbReference>
<dbReference type="KEGG" id="gtr:GLOTRDRAFT_66667"/>
<dbReference type="GO" id="GO:0032259">
    <property type="term" value="P:methylation"/>
    <property type="evidence" value="ECO:0007669"/>
    <property type="project" value="UniProtKB-KW"/>
</dbReference>
<dbReference type="InterPro" id="IPR041698">
    <property type="entry name" value="Methyltransf_25"/>
</dbReference>
<proteinExistence type="predicted"/>
<dbReference type="CDD" id="cd02440">
    <property type="entry name" value="AdoMet_MTases"/>
    <property type="match status" value="1"/>
</dbReference>
<dbReference type="eggNOG" id="KOG1270">
    <property type="taxonomic scope" value="Eukaryota"/>
</dbReference>
<dbReference type="Proteomes" id="UP000030669">
    <property type="component" value="Unassembled WGS sequence"/>
</dbReference>
<organism evidence="4 5">
    <name type="scientific">Gloeophyllum trabeum (strain ATCC 11539 / FP-39264 / Madison 617)</name>
    <name type="common">Brown rot fungus</name>
    <dbReference type="NCBI Taxonomy" id="670483"/>
    <lineage>
        <taxon>Eukaryota</taxon>
        <taxon>Fungi</taxon>
        <taxon>Dikarya</taxon>
        <taxon>Basidiomycota</taxon>
        <taxon>Agaricomycotina</taxon>
        <taxon>Agaricomycetes</taxon>
        <taxon>Gloeophyllales</taxon>
        <taxon>Gloeophyllaceae</taxon>
        <taxon>Gloeophyllum</taxon>
    </lineage>
</organism>
<evidence type="ECO:0000256" key="1">
    <source>
        <dbReference type="ARBA" id="ARBA00022679"/>
    </source>
</evidence>
<evidence type="ECO:0000313" key="5">
    <source>
        <dbReference type="Proteomes" id="UP000030669"/>
    </source>
</evidence>
<evidence type="ECO:0000256" key="2">
    <source>
        <dbReference type="SAM" id="MobiDB-lite"/>
    </source>
</evidence>
<keyword evidence="4" id="KW-0489">Methyltransferase</keyword>
<feature type="region of interest" description="Disordered" evidence="2">
    <location>
        <begin position="1"/>
        <end position="21"/>
    </location>
</feature>
<reference evidence="4 5" key="1">
    <citation type="journal article" date="2012" name="Science">
        <title>The Paleozoic origin of enzymatic lignin decomposition reconstructed from 31 fungal genomes.</title>
        <authorList>
            <person name="Floudas D."/>
            <person name="Binder M."/>
            <person name="Riley R."/>
            <person name="Barry K."/>
            <person name="Blanchette R.A."/>
            <person name="Henrissat B."/>
            <person name="Martinez A.T."/>
            <person name="Otillar R."/>
            <person name="Spatafora J.W."/>
            <person name="Yadav J.S."/>
            <person name="Aerts A."/>
            <person name="Benoit I."/>
            <person name="Boyd A."/>
            <person name="Carlson A."/>
            <person name="Copeland A."/>
            <person name="Coutinho P.M."/>
            <person name="de Vries R.P."/>
            <person name="Ferreira P."/>
            <person name="Findley K."/>
            <person name="Foster B."/>
            <person name="Gaskell J."/>
            <person name="Glotzer D."/>
            <person name="Gorecki P."/>
            <person name="Heitman J."/>
            <person name="Hesse C."/>
            <person name="Hori C."/>
            <person name="Igarashi K."/>
            <person name="Jurgens J.A."/>
            <person name="Kallen N."/>
            <person name="Kersten P."/>
            <person name="Kohler A."/>
            <person name="Kuees U."/>
            <person name="Kumar T.K.A."/>
            <person name="Kuo A."/>
            <person name="LaButti K."/>
            <person name="Larrondo L.F."/>
            <person name="Lindquist E."/>
            <person name="Ling A."/>
            <person name="Lombard V."/>
            <person name="Lucas S."/>
            <person name="Lundell T."/>
            <person name="Martin R."/>
            <person name="McLaughlin D.J."/>
            <person name="Morgenstern I."/>
            <person name="Morin E."/>
            <person name="Murat C."/>
            <person name="Nagy L.G."/>
            <person name="Nolan M."/>
            <person name="Ohm R.A."/>
            <person name="Patyshakuliyeva A."/>
            <person name="Rokas A."/>
            <person name="Ruiz-Duenas F.J."/>
            <person name="Sabat G."/>
            <person name="Salamov A."/>
            <person name="Samejima M."/>
            <person name="Schmutz J."/>
            <person name="Slot J.C."/>
            <person name="St John F."/>
            <person name="Stenlid J."/>
            <person name="Sun H."/>
            <person name="Sun S."/>
            <person name="Syed K."/>
            <person name="Tsang A."/>
            <person name="Wiebenga A."/>
            <person name="Young D."/>
            <person name="Pisabarro A."/>
            <person name="Eastwood D.C."/>
            <person name="Martin F."/>
            <person name="Cullen D."/>
            <person name="Grigoriev I.V."/>
            <person name="Hibbett D.S."/>
        </authorList>
    </citation>
    <scope>NUCLEOTIDE SEQUENCE [LARGE SCALE GENOMIC DNA]</scope>
    <source>
        <strain evidence="4 5">ATCC 11539</strain>
    </source>
</reference>
<dbReference type="PANTHER" id="PTHR43861">
    <property type="entry name" value="TRANS-ACONITATE 2-METHYLTRANSFERASE-RELATED"/>
    <property type="match status" value="1"/>
</dbReference>
<dbReference type="OMA" id="PFLVCEG"/>
<dbReference type="Pfam" id="PF13649">
    <property type="entry name" value="Methyltransf_25"/>
    <property type="match status" value="1"/>
</dbReference>
<sequence>MSDAPAAHHHEHHEHGHGNFAESNKKYFDEHAAKYDDVPGAVELASRISEKILKKYPFDEERTTVLDYACGTGLISRNLAPHTKSIVGVDISQGMVDQYNLRVSNQGIPPEEMKAVRAELKGDDNELGGAKFDVVVCSMAYHHFDSIDDTTRVLAHFVRPGGRLMVADLYRGDDALIPEQYKHVAHHHGIDTGELKDVFAKHGIVGFEHEHAATFTMHGKEMSAFLAVGTKQAA</sequence>
<dbReference type="PANTHER" id="PTHR43861:SF3">
    <property type="entry name" value="PUTATIVE (AFU_ORTHOLOGUE AFUA_2G14390)-RELATED"/>
    <property type="match status" value="1"/>
</dbReference>
<accession>S7PTD7</accession>
<dbReference type="GO" id="GO:0008168">
    <property type="term" value="F:methyltransferase activity"/>
    <property type="evidence" value="ECO:0007669"/>
    <property type="project" value="UniProtKB-KW"/>
</dbReference>